<reference evidence="1" key="1">
    <citation type="submission" date="2020-11" db="EMBL/GenBank/DDBJ databases">
        <authorList>
            <consortium name="DOE Joint Genome Institute"/>
            <person name="Ahrendt S."/>
            <person name="Riley R."/>
            <person name="Andreopoulos W."/>
            <person name="Labutti K."/>
            <person name="Pangilinan J."/>
            <person name="Ruiz-Duenas F.J."/>
            <person name="Barrasa J.M."/>
            <person name="Sanchez-Garcia M."/>
            <person name="Camarero S."/>
            <person name="Miyauchi S."/>
            <person name="Serrano A."/>
            <person name="Linde D."/>
            <person name="Babiker R."/>
            <person name="Drula E."/>
            <person name="Ayuso-Fernandez I."/>
            <person name="Pacheco R."/>
            <person name="Padilla G."/>
            <person name="Ferreira P."/>
            <person name="Barriuso J."/>
            <person name="Kellner H."/>
            <person name="Castanera R."/>
            <person name="Alfaro M."/>
            <person name="Ramirez L."/>
            <person name="Pisabarro A.G."/>
            <person name="Kuo A."/>
            <person name="Tritt A."/>
            <person name="Lipzen A."/>
            <person name="He G."/>
            <person name="Yan M."/>
            <person name="Ng V."/>
            <person name="Cullen D."/>
            <person name="Martin F."/>
            <person name="Rosso M.-N."/>
            <person name="Henrissat B."/>
            <person name="Hibbett D."/>
            <person name="Martinez A.T."/>
            <person name="Grigoriev I.V."/>
        </authorList>
    </citation>
    <scope>NUCLEOTIDE SEQUENCE</scope>
    <source>
        <strain evidence="1">AH 40177</strain>
    </source>
</reference>
<gene>
    <name evidence="1" type="ORF">BDP27DRAFT_898233</name>
</gene>
<accession>A0A9P5Q1C4</accession>
<proteinExistence type="predicted"/>
<sequence length="203" mass="22592">MCWYGRVTLSSLLASNTQPNPRLGIPNLENRHLLYLFGRNSPGNLHRFIGSRRILVSNKPALHFYVFQIGFYKQHPLVKSLVHANSRTETCCSWIGNEDICKSVKIGVELGRECTNAIKNFKSLAHAVSPQANATAESKAASKTKSLLGVGLSDCSIRLFPLHSSILIHICTLFPFLYLKSIRHSWKQPIIGASPTLCHICLP</sequence>
<organism evidence="1 2">
    <name type="scientific">Rhodocollybia butyracea</name>
    <dbReference type="NCBI Taxonomy" id="206335"/>
    <lineage>
        <taxon>Eukaryota</taxon>
        <taxon>Fungi</taxon>
        <taxon>Dikarya</taxon>
        <taxon>Basidiomycota</taxon>
        <taxon>Agaricomycotina</taxon>
        <taxon>Agaricomycetes</taxon>
        <taxon>Agaricomycetidae</taxon>
        <taxon>Agaricales</taxon>
        <taxon>Marasmiineae</taxon>
        <taxon>Omphalotaceae</taxon>
        <taxon>Rhodocollybia</taxon>
    </lineage>
</organism>
<name>A0A9P5Q1C4_9AGAR</name>
<dbReference type="Proteomes" id="UP000772434">
    <property type="component" value="Unassembled WGS sequence"/>
</dbReference>
<evidence type="ECO:0000313" key="1">
    <source>
        <dbReference type="EMBL" id="KAF9076311.1"/>
    </source>
</evidence>
<comment type="caution">
    <text evidence="1">The sequence shown here is derived from an EMBL/GenBank/DDBJ whole genome shotgun (WGS) entry which is preliminary data.</text>
</comment>
<evidence type="ECO:0000313" key="2">
    <source>
        <dbReference type="Proteomes" id="UP000772434"/>
    </source>
</evidence>
<protein>
    <submittedName>
        <fullName evidence="1">Uncharacterized protein</fullName>
    </submittedName>
</protein>
<dbReference type="AlphaFoldDB" id="A0A9P5Q1C4"/>
<keyword evidence="2" id="KW-1185">Reference proteome</keyword>
<dbReference type="EMBL" id="JADNRY010000007">
    <property type="protein sequence ID" value="KAF9076311.1"/>
    <property type="molecule type" value="Genomic_DNA"/>
</dbReference>